<dbReference type="Pfam" id="PF01145">
    <property type="entry name" value="Band_7"/>
    <property type="match status" value="1"/>
</dbReference>
<dbReference type="GO" id="GO:0005886">
    <property type="term" value="C:plasma membrane"/>
    <property type="evidence" value="ECO:0007669"/>
    <property type="project" value="UniProtKB-SubCell"/>
</dbReference>
<dbReference type="CDD" id="cd03399">
    <property type="entry name" value="SPFH_flotillin"/>
    <property type="match status" value="1"/>
</dbReference>
<evidence type="ECO:0000256" key="6">
    <source>
        <dbReference type="SAM" id="Phobius"/>
    </source>
</evidence>
<keyword evidence="4" id="KW-1003">Cell membrane</keyword>
<name>V2UGM1_9GAMM</name>
<dbReference type="PATRIC" id="fig|1341679.3.peg.220"/>
<evidence type="ECO:0000256" key="5">
    <source>
        <dbReference type="ARBA" id="ARBA00023136"/>
    </source>
</evidence>
<dbReference type="HOGENOM" id="CLU_1493128_0_0_6"/>
<evidence type="ECO:0000256" key="1">
    <source>
        <dbReference type="ARBA" id="ARBA00004167"/>
    </source>
</evidence>
<comment type="caution">
    <text evidence="8">The sequence shown here is derived from an EMBL/GenBank/DDBJ whole genome shotgun (WGS) entry which is preliminary data.</text>
</comment>
<dbReference type="PANTHER" id="PTHR13806">
    <property type="entry name" value="FLOTILLIN-RELATED"/>
    <property type="match status" value="1"/>
</dbReference>
<dbReference type="PANTHER" id="PTHR13806:SF31">
    <property type="entry name" value="FLOTILLIN-LIKE PROTEIN 1-RELATED"/>
    <property type="match status" value="1"/>
</dbReference>
<organism evidence="8 9">
    <name type="scientific">Acinetobacter indicus CIP 110367</name>
    <dbReference type="NCBI Taxonomy" id="1341679"/>
    <lineage>
        <taxon>Bacteria</taxon>
        <taxon>Pseudomonadati</taxon>
        <taxon>Pseudomonadota</taxon>
        <taxon>Gammaproteobacteria</taxon>
        <taxon>Moraxellales</taxon>
        <taxon>Moraxellaceae</taxon>
        <taxon>Acinetobacter</taxon>
    </lineage>
</organism>
<evidence type="ECO:0000256" key="2">
    <source>
        <dbReference type="ARBA" id="ARBA00004236"/>
    </source>
</evidence>
<dbReference type="eggNOG" id="COG2268">
    <property type="taxonomic scope" value="Bacteria"/>
</dbReference>
<reference evidence="8 9" key="1">
    <citation type="submission" date="2013-10" db="EMBL/GenBank/DDBJ databases">
        <title>The Genome Sequence of Acinetobacter indicus CIP 110367.</title>
        <authorList>
            <consortium name="The Broad Institute Genomics Platform"/>
            <consortium name="The Broad Institute Genome Sequencing Center for Infectious Disease"/>
            <person name="Cerqueira G."/>
            <person name="Feldgarden M."/>
            <person name="Courvalin P."/>
            <person name="Grillot-Courvalin C."/>
            <person name="Clermont D."/>
            <person name="Rocha E."/>
            <person name="Yoon E.-J."/>
            <person name="Nemec A."/>
            <person name="Young S.K."/>
            <person name="Zeng Q."/>
            <person name="Gargeya S."/>
            <person name="Fitzgerald M."/>
            <person name="Abouelleil A."/>
            <person name="Alvarado L."/>
            <person name="Berlin A.M."/>
            <person name="Chapman S.B."/>
            <person name="Gainer-Dewar J."/>
            <person name="Goldberg J."/>
            <person name="Gnerre S."/>
            <person name="Griggs A."/>
            <person name="Gujja S."/>
            <person name="Hansen M."/>
            <person name="Howarth C."/>
            <person name="Imamovic A."/>
            <person name="Ireland A."/>
            <person name="Larimer J."/>
            <person name="McCowan C."/>
            <person name="Murphy C."/>
            <person name="Pearson M."/>
            <person name="Poon T.W."/>
            <person name="Priest M."/>
            <person name="Roberts A."/>
            <person name="Saif S."/>
            <person name="Shea T."/>
            <person name="Sykes S."/>
            <person name="Wortman J."/>
            <person name="Nusbaum C."/>
            <person name="Birren B."/>
        </authorList>
    </citation>
    <scope>NUCLEOTIDE SEQUENCE [LARGE SCALE GENOMIC DNA]</scope>
    <source>
        <strain evidence="8 9">CIP 110367</strain>
    </source>
</reference>
<dbReference type="Proteomes" id="UP000018415">
    <property type="component" value="Unassembled WGS sequence"/>
</dbReference>
<evidence type="ECO:0000313" key="9">
    <source>
        <dbReference type="Proteomes" id="UP000018415"/>
    </source>
</evidence>
<comment type="similarity">
    <text evidence="3">Belongs to the band 7/mec-2 family. Flotillin subfamily.</text>
</comment>
<evidence type="ECO:0000256" key="4">
    <source>
        <dbReference type="ARBA" id="ARBA00022475"/>
    </source>
</evidence>
<dbReference type="InterPro" id="IPR036013">
    <property type="entry name" value="Band_7/SPFH_dom_sf"/>
</dbReference>
<keyword evidence="5 6" id="KW-0472">Membrane</keyword>
<accession>V2UGM1</accession>
<keyword evidence="6" id="KW-0812">Transmembrane</keyword>
<sequence>MLSSNMYNVLIIAGIIFLALFVIGLILARLYRRSSKEISFVRTGFGGEHVILGGGAIVLPVLHEIIPVNMNTLRLEVRRAEDQALITRDRMRVDVMAEFYVRVKPTAESIATAAQTLGQKTMSPNELKNLVEGKFVDSLRAVAAEMAMEELHEKRVDFVQKVQQVVSEDLFKNGLELETVSLTGLDQTSFRYFNPQQALQVKMEIFFKILFLLYFIQNNSIF</sequence>
<dbReference type="SMART" id="SM00244">
    <property type="entry name" value="PHB"/>
    <property type="match status" value="1"/>
</dbReference>
<feature type="transmembrane region" description="Helical" evidence="6">
    <location>
        <begin position="6"/>
        <end position="28"/>
    </location>
</feature>
<dbReference type="InterPro" id="IPR001107">
    <property type="entry name" value="Band_7"/>
</dbReference>
<dbReference type="Gene3D" id="3.30.479.30">
    <property type="entry name" value="Band 7 domain"/>
    <property type="match status" value="1"/>
</dbReference>
<dbReference type="EMBL" id="AYET01000001">
    <property type="protein sequence ID" value="ESK49382.1"/>
    <property type="molecule type" value="Genomic_DNA"/>
</dbReference>
<dbReference type="SUPFAM" id="SSF117892">
    <property type="entry name" value="Band 7/SPFH domain"/>
    <property type="match status" value="1"/>
</dbReference>
<keyword evidence="9" id="KW-1185">Reference proteome</keyword>
<comment type="subcellular location">
    <subcellularLocation>
        <location evidence="2">Cell membrane</location>
    </subcellularLocation>
    <subcellularLocation>
        <location evidence="1">Membrane</location>
        <topology evidence="1">Single-pass membrane protein</topology>
    </subcellularLocation>
</comment>
<dbReference type="AlphaFoldDB" id="V2UGM1"/>
<protein>
    <recommendedName>
        <fullName evidence="7">Band 7 domain-containing protein</fullName>
    </recommendedName>
</protein>
<evidence type="ECO:0000256" key="3">
    <source>
        <dbReference type="ARBA" id="ARBA00007161"/>
    </source>
</evidence>
<gene>
    <name evidence="8" type="ORF">P253_00225</name>
</gene>
<feature type="domain" description="Band 7" evidence="7">
    <location>
        <begin position="28"/>
        <end position="197"/>
    </location>
</feature>
<keyword evidence="6" id="KW-1133">Transmembrane helix</keyword>
<evidence type="ECO:0000259" key="7">
    <source>
        <dbReference type="SMART" id="SM00244"/>
    </source>
</evidence>
<dbReference type="InterPro" id="IPR027705">
    <property type="entry name" value="Flotillin_fam"/>
</dbReference>
<proteinExistence type="inferred from homology"/>
<evidence type="ECO:0000313" key="8">
    <source>
        <dbReference type="EMBL" id="ESK49382.1"/>
    </source>
</evidence>